<evidence type="ECO:0000256" key="2">
    <source>
        <dbReference type="ARBA" id="ARBA00008501"/>
    </source>
</evidence>
<evidence type="ECO:0000256" key="7">
    <source>
        <dbReference type="ARBA" id="ARBA00022859"/>
    </source>
</evidence>
<evidence type="ECO:0000256" key="10">
    <source>
        <dbReference type="SAM" id="SignalP"/>
    </source>
</evidence>
<keyword evidence="9" id="KW-1015">Disulfide bond</keyword>
<keyword evidence="7" id="KW-0391">Immunity</keyword>
<evidence type="ECO:0000313" key="13">
    <source>
        <dbReference type="Proteomes" id="UP001153292"/>
    </source>
</evidence>
<dbReference type="Proteomes" id="UP001153292">
    <property type="component" value="Chromosome 3"/>
</dbReference>
<keyword evidence="4" id="KW-0929">Antimicrobial</keyword>
<keyword evidence="13" id="KW-1185">Reference proteome</keyword>
<evidence type="ECO:0000256" key="9">
    <source>
        <dbReference type="ARBA" id="ARBA00023157"/>
    </source>
</evidence>
<accession>A0ABN8B9I6</accession>
<comment type="subcellular location">
    <subcellularLocation>
        <location evidence="1">Secreted</location>
    </subcellularLocation>
</comment>
<comment type="similarity">
    <text evidence="2">Belongs to the insect defense protein family.</text>
</comment>
<name>A0ABN8B9I6_CHISP</name>
<dbReference type="InterPro" id="IPR051237">
    <property type="entry name" value="Ferric-chelate_Red/DefProt"/>
</dbReference>
<dbReference type="PROSITE" id="PS51019">
    <property type="entry name" value="REELIN"/>
    <property type="match status" value="1"/>
</dbReference>
<feature type="signal peptide" evidence="10">
    <location>
        <begin position="1"/>
        <end position="19"/>
    </location>
</feature>
<dbReference type="Pfam" id="PF02014">
    <property type="entry name" value="Reeler"/>
    <property type="match status" value="1"/>
</dbReference>
<keyword evidence="3" id="KW-0964">Secreted</keyword>
<keyword evidence="8" id="KW-0044">Antibiotic</keyword>
<organism evidence="12 13">
    <name type="scientific">Chilo suppressalis</name>
    <name type="common">Asiatic rice borer moth</name>
    <dbReference type="NCBI Taxonomy" id="168631"/>
    <lineage>
        <taxon>Eukaryota</taxon>
        <taxon>Metazoa</taxon>
        <taxon>Ecdysozoa</taxon>
        <taxon>Arthropoda</taxon>
        <taxon>Hexapoda</taxon>
        <taxon>Insecta</taxon>
        <taxon>Pterygota</taxon>
        <taxon>Neoptera</taxon>
        <taxon>Endopterygota</taxon>
        <taxon>Lepidoptera</taxon>
        <taxon>Glossata</taxon>
        <taxon>Ditrysia</taxon>
        <taxon>Pyraloidea</taxon>
        <taxon>Crambidae</taxon>
        <taxon>Crambinae</taxon>
        <taxon>Chilo</taxon>
    </lineage>
</organism>
<dbReference type="EMBL" id="OU963896">
    <property type="protein sequence ID" value="CAH0404677.1"/>
    <property type="molecule type" value="Genomic_DNA"/>
</dbReference>
<proteinExistence type="inferred from homology"/>
<dbReference type="CDD" id="cd08544">
    <property type="entry name" value="Reeler"/>
    <property type="match status" value="1"/>
</dbReference>
<dbReference type="InterPro" id="IPR002861">
    <property type="entry name" value="Reeler_dom"/>
</dbReference>
<dbReference type="PANTHER" id="PTHR45828:SF9">
    <property type="entry name" value="CELL WALL INTEGRITY AND STRESS RESPONSE COMPONENT 4-LIKE-RELATED"/>
    <property type="match status" value="1"/>
</dbReference>
<evidence type="ECO:0000313" key="12">
    <source>
        <dbReference type="EMBL" id="CAH0404677.1"/>
    </source>
</evidence>
<evidence type="ECO:0000256" key="5">
    <source>
        <dbReference type="ARBA" id="ARBA00022588"/>
    </source>
</evidence>
<dbReference type="PROSITE" id="PS51257">
    <property type="entry name" value="PROKAR_LIPOPROTEIN"/>
    <property type="match status" value="1"/>
</dbReference>
<reference evidence="12" key="1">
    <citation type="submission" date="2021-12" db="EMBL/GenBank/DDBJ databases">
        <authorList>
            <person name="King R."/>
        </authorList>
    </citation>
    <scope>NUCLEOTIDE SEQUENCE</scope>
</reference>
<keyword evidence="6 10" id="KW-0732">Signal</keyword>
<evidence type="ECO:0000256" key="1">
    <source>
        <dbReference type="ARBA" id="ARBA00004613"/>
    </source>
</evidence>
<evidence type="ECO:0000259" key="11">
    <source>
        <dbReference type="PROSITE" id="PS51019"/>
    </source>
</evidence>
<evidence type="ECO:0000256" key="4">
    <source>
        <dbReference type="ARBA" id="ARBA00022529"/>
    </source>
</evidence>
<sequence>MRVLCVIGVALVAAACVEAYSSGAPTDSCVDMVPQHPVPPQKSAAPYVITTSTKTVKAGTPMEVVISGKGPSNTIRGLLLQARHGDKPVGTFTVAPNDNFAQLLNCGTPGNAVTHKKHDEKLDKQSVAFTWTPPAGFNDEIKFRATIAYNGAVFWVGVESAPVKVTN</sequence>
<feature type="chain" id="PRO_5047514049" description="Reelin domain-containing protein" evidence="10">
    <location>
        <begin position="20"/>
        <end position="167"/>
    </location>
</feature>
<protein>
    <recommendedName>
        <fullName evidence="11">Reelin domain-containing protein</fullName>
    </recommendedName>
</protein>
<feature type="domain" description="Reelin" evidence="11">
    <location>
        <begin position="6"/>
        <end position="167"/>
    </location>
</feature>
<dbReference type="Gene3D" id="2.60.40.4060">
    <property type="entry name" value="Reeler domain"/>
    <property type="match status" value="1"/>
</dbReference>
<evidence type="ECO:0000256" key="6">
    <source>
        <dbReference type="ARBA" id="ARBA00022729"/>
    </source>
</evidence>
<keyword evidence="5" id="KW-0399">Innate immunity</keyword>
<dbReference type="PANTHER" id="PTHR45828">
    <property type="entry name" value="CYTOCHROME B561/FERRIC REDUCTASE TRANSMEMBRANE"/>
    <property type="match status" value="1"/>
</dbReference>
<gene>
    <name evidence="12" type="ORF">CHILSU_LOCUS8023</name>
</gene>
<evidence type="ECO:0000256" key="3">
    <source>
        <dbReference type="ARBA" id="ARBA00022525"/>
    </source>
</evidence>
<dbReference type="InterPro" id="IPR042307">
    <property type="entry name" value="Reeler_sf"/>
</dbReference>
<evidence type="ECO:0000256" key="8">
    <source>
        <dbReference type="ARBA" id="ARBA00023022"/>
    </source>
</evidence>